<accession>A0ABW5F768</accession>
<keyword evidence="4" id="KW-1185">Reference proteome</keyword>
<evidence type="ECO:0000259" key="2">
    <source>
        <dbReference type="PROSITE" id="PS51534"/>
    </source>
</evidence>
<sequence length="934" mass="107056">MEQVKKVFISYSHDSDEHKNKVLLLSNQLREEGIDSVIDQYDENPAQGWAQWMIEMIKESDYIIAVCSDNYCTRFEGNEQEGRGKGGKWEGKYILQFLYEAEKNERILPVVFCEEDIKYIPLALRPYTYYNLQNAYEKLYRFVTGQPRVIKPPLGKIKSFPLEKYGDAIVSLEDPKEIENKEVDKLIRKSNARVLVRMQAIGIPREIAISLLENSIIKRELIEISPTKECPLIVASGEMGIGKSYITEEIYRQALIAVKQDISAPFPIYLNANEARSGIESKINDFLSVFNPINRKKIFVIIDGADEVGTSYAKELLNEARYIVNSWEDSKILITSRPQISINNIPEIRSIEPLSEDEAIKLIIFIAGEKFQPSNIYNWSEEIKDAVKRPLFTLLAGVYYRNRTDFSSSSISKIELLNFLITQSIEKTGKRINEARFMLQKLAILTIERDNSFIPVNEIGFTKDLELLIDTGFVVYIDTKSIISFSLPIISQWFAAEAIANGQRSVSDLLINSSRIENWKYPLAIFLANFSSETVSGVFGELVLKHPGFASIIINEGLSTWGLSNEVFPPPALECGNQIRSRMEVWIQAIGPLKYLIAPLKDGKVKKLGVRTEGAHLTTSWYEGERDITDVVILQEGIFSEGNIYEWPSMRSARPGFQSAWAWRWTLEELQSKLSKLLKEYSLPIDTGPLMDEYIWRSALTVLNKGSLHSSPIEISEIKHRKSKVGTVDNYYINGKKHNLNYFYDCIYNLERLGQKVIVPPWPGPDIISRENWVWSDFSGGQLLSRTIAIYSAALYAYAQLVEKWFPNFKLVMDMGSTLPAIFHGELTLPFEGNGPTLFWYLEALPLEVKSRVDIQIADESTHSRREELWNDVSNFEKLQYMRPNSRGFNRYTLTEEVLDIFGHSPVTEIVYSWIWRDLKHISLVKGSLGRRFF</sequence>
<feature type="domain" description="SEFIR" evidence="2">
    <location>
        <begin position="4"/>
        <end position="141"/>
    </location>
</feature>
<protein>
    <submittedName>
        <fullName evidence="3">SEFIR domain-containing protein</fullName>
    </submittedName>
</protein>
<dbReference type="PROSITE" id="PS51534">
    <property type="entry name" value="SEFIR"/>
    <property type="match status" value="1"/>
</dbReference>
<gene>
    <name evidence="3" type="ORF">ACFSX3_02150</name>
</gene>
<dbReference type="Pfam" id="PF08357">
    <property type="entry name" value="SEFIR"/>
    <property type="match status" value="1"/>
</dbReference>
<dbReference type="InterPro" id="IPR013568">
    <property type="entry name" value="SEFIR_dom"/>
</dbReference>
<evidence type="ECO:0000313" key="4">
    <source>
        <dbReference type="Proteomes" id="UP001597448"/>
    </source>
</evidence>
<evidence type="ECO:0000313" key="3">
    <source>
        <dbReference type="EMBL" id="MFD2408651.1"/>
    </source>
</evidence>
<dbReference type="Gene3D" id="3.40.50.300">
    <property type="entry name" value="P-loop containing nucleotide triphosphate hydrolases"/>
    <property type="match status" value="1"/>
</dbReference>
<feature type="domain" description="TIR" evidence="1">
    <location>
        <begin position="3"/>
        <end position="136"/>
    </location>
</feature>
<evidence type="ECO:0000259" key="1">
    <source>
        <dbReference type="PROSITE" id="PS50104"/>
    </source>
</evidence>
<dbReference type="InterPro" id="IPR027417">
    <property type="entry name" value="P-loop_NTPase"/>
</dbReference>
<dbReference type="SUPFAM" id="SSF52200">
    <property type="entry name" value="Toll/Interleukin receptor TIR domain"/>
    <property type="match status" value="1"/>
</dbReference>
<name>A0ABW5F768_9BACL</name>
<dbReference type="Proteomes" id="UP001597448">
    <property type="component" value="Unassembled WGS sequence"/>
</dbReference>
<dbReference type="SUPFAM" id="SSF52540">
    <property type="entry name" value="P-loop containing nucleoside triphosphate hydrolases"/>
    <property type="match status" value="1"/>
</dbReference>
<organism evidence="3 4">
    <name type="scientific">Paenibacillus rhizoplanae</name>
    <dbReference type="NCBI Taxonomy" id="1917181"/>
    <lineage>
        <taxon>Bacteria</taxon>
        <taxon>Bacillati</taxon>
        <taxon>Bacillota</taxon>
        <taxon>Bacilli</taxon>
        <taxon>Bacillales</taxon>
        <taxon>Paenibacillaceae</taxon>
        <taxon>Paenibacillus</taxon>
    </lineage>
</organism>
<proteinExistence type="predicted"/>
<reference evidence="4" key="1">
    <citation type="journal article" date="2019" name="Int. J. Syst. Evol. Microbiol.">
        <title>The Global Catalogue of Microorganisms (GCM) 10K type strain sequencing project: providing services to taxonomists for standard genome sequencing and annotation.</title>
        <authorList>
            <consortium name="The Broad Institute Genomics Platform"/>
            <consortium name="The Broad Institute Genome Sequencing Center for Infectious Disease"/>
            <person name="Wu L."/>
            <person name="Ma J."/>
        </authorList>
    </citation>
    <scope>NUCLEOTIDE SEQUENCE [LARGE SCALE GENOMIC DNA]</scope>
    <source>
        <strain evidence="4">CCM 8725</strain>
    </source>
</reference>
<dbReference type="InterPro" id="IPR000157">
    <property type="entry name" value="TIR_dom"/>
</dbReference>
<dbReference type="InterPro" id="IPR035897">
    <property type="entry name" value="Toll_tir_struct_dom_sf"/>
</dbReference>
<dbReference type="PROSITE" id="PS50104">
    <property type="entry name" value="TIR"/>
    <property type="match status" value="1"/>
</dbReference>
<dbReference type="Gene3D" id="3.40.50.10140">
    <property type="entry name" value="Toll/interleukin-1 receptor homology (TIR) domain"/>
    <property type="match status" value="1"/>
</dbReference>
<comment type="caution">
    <text evidence="3">The sequence shown here is derived from an EMBL/GenBank/DDBJ whole genome shotgun (WGS) entry which is preliminary data.</text>
</comment>
<dbReference type="RefSeq" id="WP_209991391.1">
    <property type="nucleotide sequence ID" value="NZ_JBHUKY010000007.1"/>
</dbReference>
<dbReference type="EMBL" id="JBHUKY010000007">
    <property type="protein sequence ID" value="MFD2408651.1"/>
    <property type="molecule type" value="Genomic_DNA"/>
</dbReference>